<dbReference type="AlphaFoldDB" id="A0A450U4B0"/>
<organism evidence="3">
    <name type="scientific">Candidatus Kentrum sp. FW</name>
    <dbReference type="NCBI Taxonomy" id="2126338"/>
    <lineage>
        <taxon>Bacteria</taxon>
        <taxon>Pseudomonadati</taxon>
        <taxon>Pseudomonadota</taxon>
        <taxon>Gammaproteobacteria</taxon>
        <taxon>Candidatus Kentrum</taxon>
    </lineage>
</organism>
<dbReference type="CDD" id="cd03814">
    <property type="entry name" value="GT4-like"/>
    <property type="match status" value="1"/>
</dbReference>
<reference evidence="3" key="1">
    <citation type="submission" date="2019-02" db="EMBL/GenBank/DDBJ databases">
        <authorList>
            <person name="Gruber-Vodicka R. H."/>
            <person name="Seah K. B. B."/>
        </authorList>
    </citation>
    <scope>NUCLEOTIDE SEQUENCE</scope>
    <source>
        <strain evidence="3">BECK_BZ131</strain>
    </source>
</reference>
<evidence type="ECO:0000313" key="3">
    <source>
        <dbReference type="EMBL" id="VFJ78155.1"/>
    </source>
</evidence>
<dbReference type="Pfam" id="PF13439">
    <property type="entry name" value="Glyco_transf_4"/>
    <property type="match status" value="1"/>
</dbReference>
<feature type="domain" description="Glycosyltransferase subfamily 4-like N-terminal" evidence="2">
    <location>
        <begin position="14"/>
        <end position="173"/>
    </location>
</feature>
<gene>
    <name evidence="3" type="ORF">BECKFW1821C_GA0114237_11693</name>
</gene>
<dbReference type="InterPro" id="IPR001296">
    <property type="entry name" value="Glyco_trans_1"/>
</dbReference>
<name>A0A450U4B0_9GAMM</name>
<dbReference type="SUPFAM" id="SSF53756">
    <property type="entry name" value="UDP-Glycosyltransferase/glycogen phosphorylase"/>
    <property type="match status" value="1"/>
</dbReference>
<dbReference type="PANTHER" id="PTHR45947">
    <property type="entry name" value="SULFOQUINOVOSYL TRANSFERASE SQD2"/>
    <property type="match status" value="1"/>
</dbReference>
<proteinExistence type="predicted"/>
<dbReference type="Gene3D" id="3.40.50.2000">
    <property type="entry name" value="Glycogen Phosphorylase B"/>
    <property type="match status" value="2"/>
</dbReference>
<dbReference type="InterPro" id="IPR050194">
    <property type="entry name" value="Glycosyltransferase_grp1"/>
</dbReference>
<feature type="domain" description="Glycosyl transferase family 1" evidence="1">
    <location>
        <begin position="195"/>
        <end position="345"/>
    </location>
</feature>
<dbReference type="GO" id="GO:0016757">
    <property type="term" value="F:glycosyltransferase activity"/>
    <property type="evidence" value="ECO:0007669"/>
    <property type="project" value="InterPro"/>
</dbReference>
<accession>A0A450U4B0</accession>
<sequence length="373" mass="41940">MKIAIFSDFFFPKIDGVVRQTTSILEHLHQCGDDVIVFCADFGERRYKGAKIKGLPKIKCPTYPEWPMPIPRKRYIQKELQKFEPDVALIICPTFLGLRAVSIVKQAGVPLAMSHHTDWPTFLKKHGLGFLSEPVWKLIVHLHNRADCNFASSAISRKEMIRRGIHSVHVWPHSLKSGCFGPSYHSERMRDRLLGKHKDNTLLLYVGRVSKEKGLLFLEKIMDARGTLSLAIVGDGPQRKQLEKRLPKDRTVFTGFLEGEELAEAYASADIFIFPSEFETKGFVMLESMASMTPVVACNAGGIPDTIVHGKNGLLYEPGDVKGAIDCIESLISRPSLKEAIARQALSADITFESWDKDLDIMRSMLKKTAEML</sequence>
<evidence type="ECO:0000259" key="2">
    <source>
        <dbReference type="Pfam" id="PF13439"/>
    </source>
</evidence>
<dbReference type="PANTHER" id="PTHR45947:SF3">
    <property type="entry name" value="SULFOQUINOVOSYL TRANSFERASE SQD2"/>
    <property type="match status" value="1"/>
</dbReference>
<evidence type="ECO:0000259" key="1">
    <source>
        <dbReference type="Pfam" id="PF00534"/>
    </source>
</evidence>
<dbReference type="InterPro" id="IPR028098">
    <property type="entry name" value="Glyco_trans_4-like_N"/>
</dbReference>
<protein>
    <submittedName>
        <fullName evidence="3">Glycosyltransferase involved in cell wall bisynthesis</fullName>
    </submittedName>
</protein>
<dbReference type="EMBL" id="CAADFE010000169">
    <property type="protein sequence ID" value="VFJ78155.1"/>
    <property type="molecule type" value="Genomic_DNA"/>
</dbReference>
<keyword evidence="3" id="KW-0808">Transferase</keyword>
<dbReference type="Pfam" id="PF00534">
    <property type="entry name" value="Glycos_transf_1"/>
    <property type="match status" value="1"/>
</dbReference>